<evidence type="ECO:0000313" key="2">
    <source>
        <dbReference type="Proteomes" id="UP000247512"/>
    </source>
</evidence>
<sequence length="66" mass="7430">YPSSAVLSRSRFFQRPFWHIAMPCGEDGNHPISIGYLAHTADTVELYLQESFIFRVLTSEAAVALD</sequence>
<gene>
    <name evidence="1" type="ORF">CDI09_16835</name>
</gene>
<dbReference type="EMBL" id="NIRT01000065">
    <property type="protein sequence ID" value="PYD64862.1"/>
    <property type="molecule type" value="Genomic_DNA"/>
</dbReference>
<keyword evidence="2" id="KW-1185">Reference proteome</keyword>
<feature type="non-terminal residue" evidence="1">
    <location>
        <position position="1"/>
    </location>
</feature>
<evidence type="ECO:0000313" key="1">
    <source>
        <dbReference type="EMBL" id="PYD64862.1"/>
    </source>
</evidence>
<reference evidence="1 2" key="1">
    <citation type="submission" date="2017-06" db="EMBL/GenBank/DDBJ databases">
        <title>A draft genome sequence of Komagataeibacter nataicola LMG 1536.</title>
        <authorList>
            <person name="Skraban J."/>
            <person name="Cleenwerck I."/>
            <person name="Vandamme P."/>
            <person name="Trcek J."/>
        </authorList>
    </citation>
    <scope>NUCLEOTIDE SEQUENCE [LARGE SCALE GENOMIC DNA]</scope>
    <source>
        <strain evidence="1 2">LMG 1536</strain>
    </source>
</reference>
<dbReference type="Proteomes" id="UP000247512">
    <property type="component" value="Unassembled WGS sequence"/>
</dbReference>
<name>A0ABX5P9F9_9PROT</name>
<accession>A0ABX5P9F9</accession>
<proteinExistence type="predicted"/>
<organism evidence="1 2">
    <name type="scientific">Komagataeibacter nataicola</name>
    <dbReference type="NCBI Taxonomy" id="265960"/>
    <lineage>
        <taxon>Bacteria</taxon>
        <taxon>Pseudomonadati</taxon>
        <taxon>Pseudomonadota</taxon>
        <taxon>Alphaproteobacteria</taxon>
        <taxon>Acetobacterales</taxon>
        <taxon>Acetobacteraceae</taxon>
        <taxon>Komagataeibacter</taxon>
    </lineage>
</organism>
<protein>
    <submittedName>
        <fullName evidence="1">Uncharacterized protein</fullName>
    </submittedName>
</protein>
<dbReference type="Gene3D" id="3.30.2400.30">
    <property type="match status" value="1"/>
</dbReference>
<comment type="caution">
    <text evidence="1">The sequence shown here is derived from an EMBL/GenBank/DDBJ whole genome shotgun (WGS) entry which is preliminary data.</text>
</comment>